<sequence length="238" mass="26711">MTNVLVVERNTSAAEAMERDLRRQGYTTRSVHTGARALRAYRDADLVLLSLELADIDGLEVCRSVRSGADTPLIAVTDHDDELERVLALRAGADDCVVKTWGFREIGARIEAVLRRYRRRTAATAKPISLRPLHIDPRRREVRLHDLLIPVTSKEFELLYTLAVNPETVVSRKELMAKVWDSDWTSGSRTIDTHVSSLRAKLGCSRWITTVRGVGYRMGYGGGRDPEMPETPKVLEAS</sequence>
<dbReference type="GO" id="GO:0000976">
    <property type="term" value="F:transcription cis-regulatory region binding"/>
    <property type="evidence" value="ECO:0007669"/>
    <property type="project" value="TreeGrafter"/>
</dbReference>
<evidence type="ECO:0000256" key="6">
    <source>
        <dbReference type="PROSITE-ProRule" id="PRU00169"/>
    </source>
</evidence>
<dbReference type="PANTHER" id="PTHR48111:SF1">
    <property type="entry name" value="TWO-COMPONENT RESPONSE REGULATOR ORR33"/>
    <property type="match status" value="1"/>
</dbReference>
<comment type="caution">
    <text evidence="6">Lacks conserved residue(s) required for the propagation of feature annotation.</text>
</comment>
<keyword evidence="11" id="KW-1185">Reference proteome</keyword>
<dbReference type="Gene3D" id="6.10.250.690">
    <property type="match status" value="1"/>
</dbReference>
<dbReference type="Pfam" id="PF00486">
    <property type="entry name" value="Trans_reg_C"/>
    <property type="match status" value="1"/>
</dbReference>
<dbReference type="OrthoDB" id="9801604at2"/>
<dbReference type="PATRIC" id="fig|1352936.5.peg.2745"/>
<comment type="caution">
    <text evidence="10">The sequence shown here is derived from an EMBL/GenBank/DDBJ whole genome shotgun (WGS) entry which is preliminary data.</text>
</comment>
<accession>V6KWL5</accession>
<dbReference type="GO" id="GO:0006355">
    <property type="term" value="P:regulation of DNA-templated transcription"/>
    <property type="evidence" value="ECO:0007669"/>
    <property type="project" value="InterPro"/>
</dbReference>
<dbReference type="PANTHER" id="PTHR48111">
    <property type="entry name" value="REGULATOR OF RPOS"/>
    <property type="match status" value="1"/>
</dbReference>
<evidence type="ECO:0000256" key="5">
    <source>
        <dbReference type="ARBA" id="ARBA00023163"/>
    </source>
</evidence>
<evidence type="ECO:0000313" key="11">
    <source>
        <dbReference type="Proteomes" id="UP000017984"/>
    </source>
</evidence>
<dbReference type="PROSITE" id="PS50110">
    <property type="entry name" value="RESPONSE_REGULATORY"/>
    <property type="match status" value="1"/>
</dbReference>
<evidence type="ECO:0000259" key="9">
    <source>
        <dbReference type="PROSITE" id="PS51755"/>
    </source>
</evidence>
<dbReference type="Gene3D" id="3.40.50.2300">
    <property type="match status" value="1"/>
</dbReference>
<gene>
    <name evidence="10" type="ORF">M878_13015</name>
</gene>
<dbReference type="InterPro" id="IPR011006">
    <property type="entry name" value="CheY-like_superfamily"/>
</dbReference>
<organism evidence="10 11">
    <name type="scientific">Streptomyces roseochromogenus subsp. oscitans DS 12.976</name>
    <dbReference type="NCBI Taxonomy" id="1352936"/>
    <lineage>
        <taxon>Bacteria</taxon>
        <taxon>Bacillati</taxon>
        <taxon>Actinomycetota</taxon>
        <taxon>Actinomycetes</taxon>
        <taxon>Kitasatosporales</taxon>
        <taxon>Streptomycetaceae</taxon>
        <taxon>Streptomyces</taxon>
    </lineage>
</organism>
<dbReference type="Gene3D" id="1.10.10.10">
    <property type="entry name" value="Winged helix-like DNA-binding domain superfamily/Winged helix DNA-binding domain"/>
    <property type="match status" value="1"/>
</dbReference>
<dbReference type="Pfam" id="PF00072">
    <property type="entry name" value="Response_reg"/>
    <property type="match status" value="1"/>
</dbReference>
<evidence type="ECO:0008006" key="12">
    <source>
        <dbReference type="Google" id="ProtNLM"/>
    </source>
</evidence>
<dbReference type="SMART" id="SM00862">
    <property type="entry name" value="Trans_reg_C"/>
    <property type="match status" value="1"/>
</dbReference>
<dbReference type="HOGENOM" id="CLU_000445_30_4_11"/>
<dbReference type="Proteomes" id="UP000017984">
    <property type="component" value="Chromosome"/>
</dbReference>
<protein>
    <recommendedName>
        <fullName evidence="12">Transcriptional regulator</fullName>
    </recommendedName>
</protein>
<evidence type="ECO:0000256" key="2">
    <source>
        <dbReference type="ARBA" id="ARBA00023012"/>
    </source>
</evidence>
<dbReference type="GO" id="GO:0005829">
    <property type="term" value="C:cytosol"/>
    <property type="evidence" value="ECO:0007669"/>
    <property type="project" value="TreeGrafter"/>
</dbReference>
<keyword evidence="4 7" id="KW-0238">DNA-binding</keyword>
<evidence type="ECO:0000259" key="8">
    <source>
        <dbReference type="PROSITE" id="PS50110"/>
    </source>
</evidence>
<dbReference type="AlphaFoldDB" id="V6KWL5"/>
<dbReference type="InterPro" id="IPR001789">
    <property type="entry name" value="Sig_transdc_resp-reg_receiver"/>
</dbReference>
<evidence type="ECO:0000256" key="1">
    <source>
        <dbReference type="ARBA" id="ARBA00022553"/>
    </source>
</evidence>
<feature type="DNA-binding region" description="OmpR/PhoB-type" evidence="7">
    <location>
        <begin position="125"/>
        <end position="220"/>
    </location>
</feature>
<dbReference type="SMART" id="SM00448">
    <property type="entry name" value="REC"/>
    <property type="match status" value="1"/>
</dbReference>
<keyword evidence="5" id="KW-0804">Transcription</keyword>
<proteinExistence type="predicted"/>
<evidence type="ECO:0000313" key="10">
    <source>
        <dbReference type="EMBL" id="EST33374.1"/>
    </source>
</evidence>
<evidence type="ECO:0000256" key="3">
    <source>
        <dbReference type="ARBA" id="ARBA00023015"/>
    </source>
</evidence>
<keyword evidence="2" id="KW-0902">Two-component regulatory system</keyword>
<dbReference type="GO" id="GO:0000156">
    <property type="term" value="F:phosphorelay response regulator activity"/>
    <property type="evidence" value="ECO:0007669"/>
    <property type="project" value="TreeGrafter"/>
</dbReference>
<dbReference type="InterPro" id="IPR001867">
    <property type="entry name" value="OmpR/PhoB-type_DNA-bd"/>
</dbReference>
<keyword evidence="3" id="KW-0805">Transcription regulation</keyword>
<feature type="domain" description="Response regulatory" evidence="8">
    <location>
        <begin position="3"/>
        <end position="114"/>
    </location>
</feature>
<dbReference type="RefSeq" id="WP_023546612.1">
    <property type="nucleotide sequence ID" value="NZ_CM002285.1"/>
</dbReference>
<dbReference type="STRING" id="1352936.M878_13015"/>
<name>V6KWL5_STRRC</name>
<dbReference type="EMBL" id="AWQX01000106">
    <property type="protein sequence ID" value="EST33374.1"/>
    <property type="molecule type" value="Genomic_DNA"/>
</dbReference>
<dbReference type="InterPro" id="IPR036388">
    <property type="entry name" value="WH-like_DNA-bd_sf"/>
</dbReference>
<dbReference type="InterPro" id="IPR039420">
    <property type="entry name" value="WalR-like"/>
</dbReference>
<evidence type="ECO:0000256" key="4">
    <source>
        <dbReference type="ARBA" id="ARBA00023125"/>
    </source>
</evidence>
<dbReference type="CDD" id="cd00383">
    <property type="entry name" value="trans_reg_C"/>
    <property type="match status" value="1"/>
</dbReference>
<keyword evidence="1" id="KW-0597">Phosphoprotein</keyword>
<evidence type="ECO:0000256" key="7">
    <source>
        <dbReference type="PROSITE-ProRule" id="PRU01091"/>
    </source>
</evidence>
<dbReference type="PROSITE" id="PS51755">
    <property type="entry name" value="OMPR_PHOB"/>
    <property type="match status" value="1"/>
</dbReference>
<dbReference type="SUPFAM" id="SSF52172">
    <property type="entry name" value="CheY-like"/>
    <property type="match status" value="1"/>
</dbReference>
<dbReference type="GO" id="GO:0032993">
    <property type="term" value="C:protein-DNA complex"/>
    <property type="evidence" value="ECO:0007669"/>
    <property type="project" value="TreeGrafter"/>
</dbReference>
<feature type="domain" description="OmpR/PhoB-type" evidence="9">
    <location>
        <begin position="125"/>
        <end position="220"/>
    </location>
</feature>
<reference evidence="10 11" key="1">
    <citation type="journal article" date="2014" name="Genome Announc.">
        <title>Draft Genome Sequence of Streptomyces roseochromogenes subsp. oscitans DS 12.976, Producer of the Aminocoumarin Antibiotic Clorobiocin.</title>
        <authorList>
            <person name="Ruckert C."/>
            <person name="Kalinowski J."/>
            <person name="Heide L."/>
            <person name="Apel A.K."/>
        </authorList>
    </citation>
    <scope>NUCLEOTIDE SEQUENCE [LARGE SCALE GENOMIC DNA]</scope>
    <source>
        <strain evidence="10 11">DS 12.976</strain>
    </source>
</reference>